<dbReference type="GO" id="GO:0016887">
    <property type="term" value="F:ATP hydrolysis activity"/>
    <property type="evidence" value="ECO:0007669"/>
    <property type="project" value="InterPro"/>
</dbReference>
<protein>
    <submittedName>
        <fullName evidence="3">Secretion system protein E</fullName>
    </submittedName>
</protein>
<dbReference type="Proteomes" id="UP000826709">
    <property type="component" value="Chromosome"/>
</dbReference>
<keyword evidence="4" id="KW-1185">Reference proteome</keyword>
<sequence length="624" mass="69840">MSTGTGLSISAFLPFKPEANEDLSGCYADIESSALYRMLPSNAREYVKQSPHLLEYLNIFPVNQYGIPLFFSELGRDAKNIENLNLIYPADGDTFIHILQDPNDVRNYYIPIEPSFLHSVGFLMPAVEARLIDLLDALDTDPITNEERTAVLKKLIREIVYIQEPGTEISADLLGGGGQKTSVKDRIVTFLNTDFSAKKKLDTSEVDRGITRLPDGRIVVTPQEYRALEYMMVRDKIEMGILKPFLSDPYIEDITCDGVGPIFIEHKTFKGLKSVIGFTESSTLDHFVIKMAERIKKPITYRNPVVDATLPDGSRINIVYGSDISRHGSNFTIRKVNEEPLSILHLISSKTCDYMVAAYLWICLEFGMSLFVSGETASGKTTTLNAITTFLPPENKIVTIEDTPELTVPHKNWTREVAKGKGKGEGEGSDVTMFDLLKAALRQRPNQILVGEIRGVEGSVAFSAMQTGHPVMSTFHAASVEKLIQRLCGDPISIPKTHVDNLNIVIIQSAVRRPGGGTVRRMLSINELVGYDPQTQGFSFVEMFHWDPVTDEHVFCGHGSSFLLENKIATLLGIPESKRNEIYFEVEKRAKILQRLNDAGYIRFWDLFHMIAKIKKQGLLKIEV</sequence>
<dbReference type="EMBL" id="CP037968">
    <property type="protein sequence ID" value="QYZ80250.1"/>
    <property type="molecule type" value="Genomic_DNA"/>
</dbReference>
<dbReference type="Gene3D" id="1.10.390.40">
    <property type="match status" value="1"/>
</dbReference>
<dbReference type="InterPro" id="IPR001482">
    <property type="entry name" value="T2SS/T4SS_dom"/>
</dbReference>
<reference evidence="3" key="1">
    <citation type="journal article" date="2005" name="Int. J. Syst. Evol. Microbiol.">
        <title>Methanofollis formosanus sp. nov., isolated from a fish pond.</title>
        <authorList>
            <person name="Wu S.Y."/>
            <person name="Chen S.C."/>
            <person name="Lai M.C."/>
        </authorList>
    </citation>
    <scope>NUCLEOTIDE SEQUENCE</scope>
    <source>
        <strain evidence="3">ML15</strain>
    </source>
</reference>
<dbReference type="RefSeq" id="WP_220681560.1">
    <property type="nucleotide sequence ID" value="NZ_CP037968.1"/>
</dbReference>
<evidence type="ECO:0000313" key="4">
    <source>
        <dbReference type="Proteomes" id="UP000826709"/>
    </source>
</evidence>
<dbReference type="AlphaFoldDB" id="A0A8G1EGX4"/>
<feature type="domain" description="Bacterial type II secretion system protein E" evidence="2">
    <location>
        <begin position="240"/>
        <end position="489"/>
    </location>
</feature>
<comment type="similarity">
    <text evidence="1">Belongs to the GSP E family.</text>
</comment>
<reference evidence="3" key="2">
    <citation type="submission" date="2019-03" db="EMBL/GenBank/DDBJ databases">
        <authorList>
            <person name="Chen S.-C."/>
            <person name="Wu S.-Y."/>
            <person name="Lai M.-C."/>
        </authorList>
    </citation>
    <scope>NUCLEOTIDE SEQUENCE</scope>
    <source>
        <strain evidence="3">ML15</strain>
    </source>
</reference>
<name>A0A8G1EGX4_9EURY</name>
<evidence type="ECO:0000259" key="2">
    <source>
        <dbReference type="Pfam" id="PF00437"/>
    </source>
</evidence>
<organism evidence="3 4">
    <name type="scientific">Methanofollis formosanus</name>
    <dbReference type="NCBI Taxonomy" id="299308"/>
    <lineage>
        <taxon>Archaea</taxon>
        <taxon>Methanobacteriati</taxon>
        <taxon>Methanobacteriota</taxon>
        <taxon>Stenosarchaea group</taxon>
        <taxon>Methanomicrobia</taxon>
        <taxon>Methanomicrobiales</taxon>
        <taxon>Methanomicrobiaceae</taxon>
        <taxon>Methanofollis</taxon>
    </lineage>
</organism>
<dbReference type="Pfam" id="PF00437">
    <property type="entry name" value="T2SSE"/>
    <property type="match status" value="1"/>
</dbReference>
<dbReference type="Gene3D" id="3.30.450.370">
    <property type="match status" value="1"/>
</dbReference>
<dbReference type="CDD" id="cd01130">
    <property type="entry name" value="VirB11-like_ATPase"/>
    <property type="match status" value="1"/>
</dbReference>
<dbReference type="PANTHER" id="PTHR30486">
    <property type="entry name" value="TWITCHING MOTILITY PROTEIN PILT"/>
    <property type="match status" value="1"/>
</dbReference>
<dbReference type="Gene3D" id="3.40.50.300">
    <property type="entry name" value="P-loop containing nucleotide triphosphate hydrolases"/>
    <property type="match status" value="1"/>
</dbReference>
<dbReference type="OrthoDB" id="33500at2157"/>
<dbReference type="SUPFAM" id="SSF52540">
    <property type="entry name" value="P-loop containing nucleoside triphosphate hydrolases"/>
    <property type="match status" value="1"/>
</dbReference>
<proteinExistence type="inferred from homology"/>
<dbReference type="KEGG" id="mfk:E2N92_12820"/>
<evidence type="ECO:0000256" key="1">
    <source>
        <dbReference type="ARBA" id="ARBA00006611"/>
    </source>
</evidence>
<evidence type="ECO:0000313" key="3">
    <source>
        <dbReference type="EMBL" id="QYZ80250.1"/>
    </source>
</evidence>
<dbReference type="InterPro" id="IPR027417">
    <property type="entry name" value="P-loop_NTPase"/>
</dbReference>
<accession>A0A8G1EGX4</accession>
<dbReference type="PANTHER" id="PTHR30486:SF14">
    <property type="entry name" value="FLAGELLA ACCESSORY PROTEIN I"/>
    <property type="match status" value="1"/>
</dbReference>
<gene>
    <name evidence="3" type="ORF">E2N92_12820</name>
</gene>
<dbReference type="InterPro" id="IPR050921">
    <property type="entry name" value="T4SS_GSP_E_ATPase"/>
</dbReference>